<keyword evidence="2" id="KW-1133">Transmembrane helix</keyword>
<name>D6Z6Q2_DESAT</name>
<evidence type="ECO:0000256" key="2">
    <source>
        <dbReference type="SAM" id="Phobius"/>
    </source>
</evidence>
<evidence type="ECO:0000313" key="4">
    <source>
        <dbReference type="Proteomes" id="UP000001508"/>
    </source>
</evidence>
<proteinExistence type="predicted"/>
<keyword evidence="4" id="KW-1185">Reference proteome</keyword>
<feature type="region of interest" description="Disordered" evidence="1">
    <location>
        <begin position="24"/>
        <end position="65"/>
    </location>
</feature>
<dbReference type="STRING" id="589865.DaAHT2_0300"/>
<keyword evidence="2" id="KW-0812">Transmembrane</keyword>
<evidence type="ECO:0000313" key="3">
    <source>
        <dbReference type="EMBL" id="ADH85011.1"/>
    </source>
</evidence>
<dbReference type="OrthoDB" id="9757969at2"/>
<dbReference type="InterPro" id="IPR008023">
    <property type="entry name" value="DUF748"/>
</dbReference>
<keyword evidence="2" id="KW-0472">Membrane</keyword>
<reference evidence="4" key="1">
    <citation type="submission" date="2010-02" db="EMBL/GenBank/DDBJ databases">
        <title>Complete sequence of Desulfurivibrio alkaliphilus AHT2.</title>
        <authorList>
            <consortium name="US DOE Joint Genome Institute"/>
            <person name="Pitluck S."/>
            <person name="Chertkov O."/>
            <person name="Detter J.C."/>
            <person name="Han C."/>
            <person name="Tapia R."/>
            <person name="Larimer F."/>
            <person name="Land M."/>
            <person name="Hauser L."/>
            <person name="Kyrpides N."/>
            <person name="Mikhailova N."/>
            <person name="Sorokin D.Y."/>
            <person name="Muyzer G."/>
            <person name="Woyke T."/>
        </authorList>
    </citation>
    <scope>NUCLEOTIDE SEQUENCE [LARGE SCALE GENOMIC DNA]</scope>
    <source>
        <strain evidence="4">DSM 19089 / UNIQEM U267 / AHT2</strain>
    </source>
</reference>
<evidence type="ECO:0008006" key="5">
    <source>
        <dbReference type="Google" id="ProtNLM"/>
    </source>
</evidence>
<sequence length="566" mass="62308">MANQLQRKETDPIGEIPIAGEAYLAESPPPADGATIPADSPSWRKPQPAGQEIKPPGRRRTSSSRRRQVANHLFWPGLLAAVLLFFYLAGALVLFPLTAPRLLSQALEKKLDRPVTIARAEWRPLAGRMILHNGIIGPRKADPFDRVDPLLSFRTLTMDTSLLSLLRRGRPVSAMAIHQGYAHLVREENRYTNFAHPRFFAGLRWFPEVLLLHNSRLEFSDQRQEPVFNLGLHEINGNLELKRSAELTFALSARGPTASVMELEGVLPGHDTGGVARAELTLRQMPLTALAAYLEPRLAGTIKQGELDGRSNFVGHNGKIIINQQLVVGNLKLAATSEDGPPLLLLQALLTNRQRQIPFELAASLDRERPESRYLDALTAKLSEWQTAAAEDPFSLLARELPELQLTEQITFAPGSSTLSRESGRQLDQTAAALNRRPLLSLHLQGVSDFTCDRQALLDKKEQAVQQQRRQAVAALARQLSGEGNEEELGQPPPESRPLQPGSITVGRDELRELAQQRRDAVLRRLQAALEEGREESLKPAPPLIAPPARAGQGCSGGVGLQLGHL</sequence>
<dbReference type="KEGG" id="dak:DaAHT2_0300"/>
<dbReference type="HOGENOM" id="CLU_481227_0_0_7"/>
<feature type="transmembrane region" description="Helical" evidence="2">
    <location>
        <begin position="73"/>
        <end position="95"/>
    </location>
</feature>
<evidence type="ECO:0000256" key="1">
    <source>
        <dbReference type="SAM" id="MobiDB-lite"/>
    </source>
</evidence>
<accession>D6Z6Q2</accession>
<feature type="region of interest" description="Disordered" evidence="1">
    <location>
        <begin position="532"/>
        <end position="554"/>
    </location>
</feature>
<feature type="region of interest" description="Disordered" evidence="1">
    <location>
        <begin position="482"/>
        <end position="503"/>
    </location>
</feature>
<gene>
    <name evidence="3" type="ordered locus">DaAHT2_0300</name>
</gene>
<dbReference type="EMBL" id="CP001940">
    <property type="protein sequence ID" value="ADH85011.1"/>
    <property type="molecule type" value="Genomic_DNA"/>
</dbReference>
<organism evidence="3 4">
    <name type="scientific">Desulfurivibrio alkaliphilus (strain DSM 19089 / UNIQEM U267 / AHT2)</name>
    <dbReference type="NCBI Taxonomy" id="589865"/>
    <lineage>
        <taxon>Bacteria</taxon>
        <taxon>Pseudomonadati</taxon>
        <taxon>Thermodesulfobacteriota</taxon>
        <taxon>Desulfobulbia</taxon>
        <taxon>Desulfobulbales</taxon>
        <taxon>Desulfobulbaceae</taxon>
        <taxon>Desulfurivibrio</taxon>
    </lineage>
</organism>
<feature type="compositionally biased region" description="Basic residues" evidence="1">
    <location>
        <begin position="56"/>
        <end position="65"/>
    </location>
</feature>
<dbReference type="RefSeq" id="WP_013162542.1">
    <property type="nucleotide sequence ID" value="NC_014216.1"/>
</dbReference>
<dbReference type="Pfam" id="PF05359">
    <property type="entry name" value="DUF748"/>
    <property type="match status" value="1"/>
</dbReference>
<dbReference type="InParanoid" id="D6Z6Q2"/>
<dbReference type="Proteomes" id="UP000001508">
    <property type="component" value="Chromosome"/>
</dbReference>
<dbReference type="eggNOG" id="COG3164">
    <property type="taxonomic scope" value="Bacteria"/>
</dbReference>
<dbReference type="AlphaFoldDB" id="D6Z6Q2"/>
<protein>
    <recommendedName>
        <fullName evidence="5">DUF748 domain-containing protein</fullName>
    </recommendedName>
</protein>